<proteinExistence type="predicted"/>
<sequence>MFAEIKSYLEAMPQDAGLKPVPIILASLIAAAIALYWRISTSSKLPRINAKGAFEISDSRTKAVWMKDGANLIRDWFAKNPDKPVLIVTDSGPLTVLPPSMAQEIRNDSRLGFTEVVQGQFHSYLPGFEPFRLGSSDTLVQGVVRKDLTKQLAKVTGALAEETSLSLQEILTDDTEWHEANVRQTVLQLVARISSRVFLGEELCRDPDWLRVTKDYTVATFNAADELRQWPKILRPIVNRFLPSCLTAQAMVKEARTIIRPIIAKRYAARDAAAAAGEKYVESNDAIDWFARADSERHFDGAMFQLALSLAAIHTTTDLLSETLLRIAKNPEVIPALRKEIIEIYRSDGWEKTALYKMKLLDSTIKETQRIKPISLGRGKPC</sequence>
<dbReference type="EMBL" id="JANJQO010002569">
    <property type="protein sequence ID" value="KAJ2966599.1"/>
    <property type="molecule type" value="Genomic_DNA"/>
</dbReference>
<reference evidence="1" key="1">
    <citation type="submission" date="2022-08" db="EMBL/GenBank/DDBJ databases">
        <title>Genome Sequence of Lecanicillium fungicola.</title>
        <authorList>
            <person name="Buettner E."/>
        </authorList>
    </citation>
    <scope>NUCLEOTIDE SEQUENCE</scope>
    <source>
        <strain evidence="1">Babe33</strain>
    </source>
</reference>
<evidence type="ECO:0000313" key="1">
    <source>
        <dbReference type="EMBL" id="KAJ2966599.1"/>
    </source>
</evidence>
<comment type="caution">
    <text evidence="1">The sequence shown here is derived from an EMBL/GenBank/DDBJ whole genome shotgun (WGS) entry which is preliminary data.</text>
</comment>
<gene>
    <name evidence="1" type="ORF">NQ176_g10072</name>
</gene>
<dbReference type="Proteomes" id="UP001143910">
    <property type="component" value="Unassembled WGS sequence"/>
</dbReference>
<accession>A0ACC1MIC4</accession>
<organism evidence="1 2">
    <name type="scientific">Zarea fungicola</name>
    <dbReference type="NCBI Taxonomy" id="93591"/>
    <lineage>
        <taxon>Eukaryota</taxon>
        <taxon>Fungi</taxon>
        <taxon>Dikarya</taxon>
        <taxon>Ascomycota</taxon>
        <taxon>Pezizomycotina</taxon>
        <taxon>Sordariomycetes</taxon>
        <taxon>Hypocreomycetidae</taxon>
        <taxon>Hypocreales</taxon>
        <taxon>Cordycipitaceae</taxon>
        <taxon>Zarea</taxon>
    </lineage>
</organism>
<keyword evidence="2" id="KW-1185">Reference proteome</keyword>
<evidence type="ECO:0000313" key="2">
    <source>
        <dbReference type="Proteomes" id="UP001143910"/>
    </source>
</evidence>
<protein>
    <submittedName>
        <fullName evidence="1">Uncharacterized protein</fullName>
    </submittedName>
</protein>
<name>A0ACC1MIC4_9HYPO</name>